<gene>
    <name evidence="2" type="ORF">SCF082_LOCUS13708</name>
</gene>
<feature type="compositionally biased region" description="Acidic residues" evidence="1">
    <location>
        <begin position="635"/>
        <end position="647"/>
    </location>
</feature>
<name>A0ABP0JT27_9DINO</name>
<feature type="compositionally biased region" description="Acidic residues" evidence="1">
    <location>
        <begin position="54"/>
        <end position="68"/>
    </location>
</feature>
<feature type="compositionally biased region" description="Basic and acidic residues" evidence="1">
    <location>
        <begin position="1087"/>
        <end position="1105"/>
    </location>
</feature>
<evidence type="ECO:0000313" key="3">
    <source>
        <dbReference type="Proteomes" id="UP001642464"/>
    </source>
</evidence>
<feature type="compositionally biased region" description="Acidic residues" evidence="1">
    <location>
        <begin position="670"/>
        <end position="704"/>
    </location>
</feature>
<feature type="compositionally biased region" description="Basic and acidic residues" evidence="1">
    <location>
        <begin position="721"/>
        <end position="763"/>
    </location>
</feature>
<proteinExistence type="predicted"/>
<feature type="compositionally biased region" description="Basic and acidic residues" evidence="1">
    <location>
        <begin position="963"/>
        <end position="981"/>
    </location>
</feature>
<sequence length="1105" mass="121866">MDLDADADSEGSDEVEEDEPMPLDGQRSEGGEAVDDATTLVLGAGEDVAPLSDVDSDSDEASSDEAASDPDSPPNEPSGSNGDKGPGDVVAPGCFETPPVRRQLNMDAALSEEKKAEPDQPVHEIDSDTTSSSATVACRRTVSFAIVWVGFMANWGVVVYEKWETEGACRGGADATADLLGSLSLRGHENPNHEACNFSNLETMKLPLLGKPQWIKDSEHGMLIRSPPTVGEQVPEYNGYNLEHLPRQAWPAVDRKHQGLHSYTVLRGAAKIEILLRNKAYYVRGPNKGFAQGVQSLLKGSFSSNMGKRAVPSVEKVHLQAVKQTPKFDPSPCGKKSYREIKRKSIIAGLRMMRAPAVVAVLVNMVFGLQYLDFNRENELQHVELFAGDCSVEGNNQAERHTTFGLERGNVGASWGVIGWIILSKTSSSKAEHKKVQKTIAKSKLKQKETKETKKAKEKKEKKVKRVTPEKKQKEEQKCAKKAAAKEEKEEKEEKKQKVAEKVEKVKKHEKKESGKQAAKTPESVGVDAVKKEDSVPSKRVAEKSLECDANKRPARRVSFKSPEYVVKTPPTRTVASPSPVPSAARSVEAWMEEAAAQGMSLEDFMSDVSTKYLEAQVESRMKDLVKTSKGKGVEDDDEEGANEDASSESSSEETKSNSSEDGEGGITETEIEDSLSEGGPEDDEDDGENEDGDGDAIDEDIDALLDGSPASEAEEEEEDKNDKGERKKTGKGKGEDATEKKKAEKMSKKEKGKKDPENDKAAVIKEAVEDQERKFKDATSVTHKAEYDKFCRQCLDRKKFPVSLAPHFVKNKLDLFRGWLEVSQSWSRLEVEFDRRAERKLTSKKSRAGIKARDILKMYPKEKAEDLMKRLKSKGLFHFDDDFPNDEEEIFYYVGQGNEFKDESITTDGVAVKIKETGNKELADTLTGDDGLLRNGAVPAVQAHNEAGEKALIDAVAGSTEKAPKEPKPKRDPATKAEPKTVLDKARDEMENCLRKSAEGRKYAISLQATEYSGDLATKMMAFSEKMEKCYKALVELVQRKEDKEAKYSNLFSVIADKISWYETAEGAAKGLLSSFKPKKGKKKAKNGEPEETERTKISKEAKP</sequence>
<protein>
    <submittedName>
        <fullName evidence="2">Uncharacterized protein</fullName>
    </submittedName>
</protein>
<comment type="caution">
    <text evidence="2">The sequence shown here is derived from an EMBL/GenBank/DDBJ whole genome shotgun (WGS) entry which is preliminary data.</text>
</comment>
<evidence type="ECO:0000313" key="2">
    <source>
        <dbReference type="EMBL" id="CAK9017592.1"/>
    </source>
</evidence>
<feature type="compositionally biased region" description="Acidic residues" evidence="1">
    <location>
        <begin position="1"/>
        <end position="21"/>
    </location>
</feature>
<reference evidence="2 3" key="1">
    <citation type="submission" date="2024-02" db="EMBL/GenBank/DDBJ databases">
        <authorList>
            <person name="Chen Y."/>
            <person name="Shah S."/>
            <person name="Dougan E. K."/>
            <person name="Thang M."/>
            <person name="Chan C."/>
        </authorList>
    </citation>
    <scope>NUCLEOTIDE SEQUENCE [LARGE SCALE GENOMIC DNA]</scope>
</reference>
<feature type="region of interest" description="Disordered" evidence="1">
    <location>
        <begin position="1"/>
        <end position="97"/>
    </location>
</feature>
<organism evidence="2 3">
    <name type="scientific">Durusdinium trenchii</name>
    <dbReference type="NCBI Taxonomy" id="1381693"/>
    <lineage>
        <taxon>Eukaryota</taxon>
        <taxon>Sar</taxon>
        <taxon>Alveolata</taxon>
        <taxon>Dinophyceae</taxon>
        <taxon>Suessiales</taxon>
        <taxon>Symbiodiniaceae</taxon>
        <taxon>Durusdinium</taxon>
    </lineage>
</organism>
<dbReference type="Proteomes" id="UP001642464">
    <property type="component" value="Unassembled WGS sequence"/>
</dbReference>
<feature type="region of interest" description="Disordered" evidence="1">
    <location>
        <begin position="620"/>
        <end position="763"/>
    </location>
</feature>
<evidence type="ECO:0000256" key="1">
    <source>
        <dbReference type="SAM" id="MobiDB-lite"/>
    </source>
</evidence>
<accession>A0ABP0JT27</accession>
<feature type="region of interest" description="Disordered" evidence="1">
    <location>
        <begin position="959"/>
        <end position="981"/>
    </location>
</feature>
<dbReference type="EMBL" id="CAXAMM010008524">
    <property type="protein sequence ID" value="CAK9017592.1"/>
    <property type="molecule type" value="Genomic_DNA"/>
</dbReference>
<feature type="compositionally biased region" description="Basic and acidic residues" evidence="1">
    <location>
        <begin position="447"/>
        <end position="504"/>
    </location>
</feature>
<keyword evidence="3" id="KW-1185">Reference proteome</keyword>
<feature type="compositionally biased region" description="Basic and acidic residues" evidence="1">
    <location>
        <begin position="529"/>
        <end position="552"/>
    </location>
</feature>
<feature type="region of interest" description="Disordered" evidence="1">
    <location>
        <begin position="447"/>
        <end position="556"/>
    </location>
</feature>
<feature type="region of interest" description="Disordered" evidence="1">
    <location>
        <begin position="1077"/>
        <end position="1105"/>
    </location>
</feature>